<comment type="caution">
    <text evidence="9">The sequence shown here is derived from an EMBL/GenBank/DDBJ whole genome shotgun (WGS) entry which is preliminary data.</text>
</comment>
<keyword evidence="8" id="KW-1133">Transmembrane helix</keyword>
<dbReference type="EMBL" id="JAHMHQ010000031">
    <property type="protein sequence ID" value="KAK1623166.1"/>
    <property type="molecule type" value="Genomic_DNA"/>
</dbReference>
<dbReference type="GeneID" id="85466682"/>
<feature type="transmembrane region" description="Helical" evidence="8">
    <location>
        <begin position="12"/>
        <end position="30"/>
    </location>
</feature>
<keyword evidence="10" id="KW-1185">Reference proteome</keyword>
<evidence type="ECO:0000256" key="1">
    <source>
        <dbReference type="ARBA" id="ARBA00001971"/>
    </source>
</evidence>
<name>A0AAI9ZGS4_9PEZI</name>
<dbReference type="PANTHER" id="PTHR46206:SF2">
    <property type="entry name" value="CYTOCHROME P450 MONOOXYGENASE AUSG-RELATED"/>
    <property type="match status" value="1"/>
</dbReference>
<dbReference type="Proteomes" id="UP001243989">
    <property type="component" value="Unassembled WGS sequence"/>
</dbReference>
<evidence type="ECO:0000256" key="3">
    <source>
        <dbReference type="ARBA" id="ARBA00022617"/>
    </source>
</evidence>
<reference evidence="9" key="1">
    <citation type="submission" date="2021-06" db="EMBL/GenBank/DDBJ databases">
        <title>Comparative genomics, transcriptomics and evolutionary studies reveal genomic signatures of adaptation to plant cell wall in hemibiotrophic fungi.</title>
        <authorList>
            <consortium name="DOE Joint Genome Institute"/>
            <person name="Baroncelli R."/>
            <person name="Diaz J.F."/>
            <person name="Benocci T."/>
            <person name="Peng M."/>
            <person name="Battaglia E."/>
            <person name="Haridas S."/>
            <person name="Andreopoulos W."/>
            <person name="Labutti K."/>
            <person name="Pangilinan J."/>
            <person name="Floch G.L."/>
            <person name="Makela M.R."/>
            <person name="Henrissat B."/>
            <person name="Grigoriev I.V."/>
            <person name="Crouch J.A."/>
            <person name="De Vries R.P."/>
            <person name="Sukno S.A."/>
            <person name="Thon M.R."/>
        </authorList>
    </citation>
    <scope>NUCLEOTIDE SEQUENCE</scope>
    <source>
        <strain evidence="9">CBS 102054</strain>
    </source>
</reference>
<accession>A0AAI9ZGS4</accession>
<gene>
    <name evidence="9" type="ORF">BDP81DRAFT_140053</name>
</gene>
<dbReference type="GO" id="GO:0004497">
    <property type="term" value="F:monooxygenase activity"/>
    <property type="evidence" value="ECO:0007669"/>
    <property type="project" value="UniProtKB-KW"/>
</dbReference>
<dbReference type="RefSeq" id="XP_060439161.1">
    <property type="nucleotide sequence ID" value="XM_060581820.1"/>
</dbReference>
<proteinExistence type="inferred from homology"/>
<evidence type="ECO:0000256" key="8">
    <source>
        <dbReference type="SAM" id="Phobius"/>
    </source>
</evidence>
<protein>
    <submittedName>
        <fullName evidence="9">Uncharacterized protein</fullName>
    </submittedName>
</protein>
<keyword evidence="8" id="KW-0472">Membrane</keyword>
<evidence type="ECO:0000313" key="10">
    <source>
        <dbReference type="Proteomes" id="UP001243989"/>
    </source>
</evidence>
<evidence type="ECO:0000256" key="5">
    <source>
        <dbReference type="ARBA" id="ARBA00023002"/>
    </source>
</evidence>
<keyword evidence="3" id="KW-0349">Heme</keyword>
<keyword evidence="4" id="KW-0479">Metal-binding</keyword>
<keyword evidence="6" id="KW-0408">Iron</keyword>
<evidence type="ECO:0000313" key="9">
    <source>
        <dbReference type="EMBL" id="KAK1623166.1"/>
    </source>
</evidence>
<dbReference type="GO" id="GO:0046872">
    <property type="term" value="F:metal ion binding"/>
    <property type="evidence" value="ECO:0007669"/>
    <property type="project" value="UniProtKB-KW"/>
</dbReference>
<evidence type="ECO:0000256" key="7">
    <source>
        <dbReference type="ARBA" id="ARBA00023033"/>
    </source>
</evidence>
<dbReference type="AlphaFoldDB" id="A0AAI9ZGS4"/>
<comment type="cofactor">
    <cofactor evidence="1">
        <name>heme</name>
        <dbReference type="ChEBI" id="CHEBI:30413"/>
    </cofactor>
</comment>
<keyword evidence="5" id="KW-0560">Oxidoreductase</keyword>
<evidence type="ECO:0000256" key="4">
    <source>
        <dbReference type="ARBA" id="ARBA00022723"/>
    </source>
</evidence>
<evidence type="ECO:0000256" key="2">
    <source>
        <dbReference type="ARBA" id="ARBA00010617"/>
    </source>
</evidence>
<evidence type="ECO:0000256" key="6">
    <source>
        <dbReference type="ARBA" id="ARBA00023004"/>
    </source>
</evidence>
<keyword evidence="7" id="KW-0503">Monooxygenase</keyword>
<sequence length="149" mass="17163">MESLLRPITRHHFVGIAIILFGYFILRSYIRTKSKEKIPLINPPKWFEPTTTRVKLAFALNARKWVTKGVKTSRPFRLLTDIGELTVLPSEFARELRADPRLDFAAVINRTFHANLPGFEGFREGTPDAHRIRDVVRRHLTNCSGGQPR</sequence>
<dbReference type="PANTHER" id="PTHR46206">
    <property type="entry name" value="CYTOCHROME P450"/>
    <property type="match status" value="1"/>
</dbReference>
<comment type="similarity">
    <text evidence="2">Belongs to the cytochrome P450 family.</text>
</comment>
<organism evidence="9 10">
    <name type="scientific">Colletotrichum phormii</name>
    <dbReference type="NCBI Taxonomy" id="359342"/>
    <lineage>
        <taxon>Eukaryota</taxon>
        <taxon>Fungi</taxon>
        <taxon>Dikarya</taxon>
        <taxon>Ascomycota</taxon>
        <taxon>Pezizomycotina</taxon>
        <taxon>Sordariomycetes</taxon>
        <taxon>Hypocreomycetidae</taxon>
        <taxon>Glomerellales</taxon>
        <taxon>Glomerellaceae</taxon>
        <taxon>Colletotrichum</taxon>
        <taxon>Colletotrichum acutatum species complex</taxon>
    </lineage>
</organism>
<keyword evidence="8" id="KW-0812">Transmembrane</keyword>